<feature type="compositionally biased region" description="Basic and acidic residues" evidence="1">
    <location>
        <begin position="515"/>
        <end position="527"/>
    </location>
</feature>
<proteinExistence type="predicted"/>
<feature type="region of interest" description="Disordered" evidence="1">
    <location>
        <begin position="305"/>
        <end position="353"/>
    </location>
</feature>
<feature type="region of interest" description="Disordered" evidence="1">
    <location>
        <begin position="552"/>
        <end position="573"/>
    </location>
</feature>
<organism evidence="3 4">
    <name type="scientific">Thiogranum longum</name>
    <dbReference type="NCBI Taxonomy" id="1537524"/>
    <lineage>
        <taxon>Bacteria</taxon>
        <taxon>Pseudomonadati</taxon>
        <taxon>Pseudomonadota</taxon>
        <taxon>Gammaproteobacteria</taxon>
        <taxon>Chromatiales</taxon>
        <taxon>Ectothiorhodospiraceae</taxon>
        <taxon>Thiogranum</taxon>
    </lineage>
</organism>
<dbReference type="InterPro" id="IPR027417">
    <property type="entry name" value="P-loop_NTPase"/>
</dbReference>
<feature type="compositionally biased region" description="Polar residues" evidence="1">
    <location>
        <begin position="552"/>
        <end position="568"/>
    </location>
</feature>
<dbReference type="EMBL" id="SMFX01000001">
    <property type="protein sequence ID" value="TCK18195.1"/>
    <property type="molecule type" value="Genomic_DNA"/>
</dbReference>
<dbReference type="InterPro" id="IPR003593">
    <property type="entry name" value="AAA+_ATPase"/>
</dbReference>
<dbReference type="SMART" id="SM00382">
    <property type="entry name" value="AAA"/>
    <property type="match status" value="1"/>
</dbReference>
<comment type="caution">
    <text evidence="3">The sequence shown here is derived from an EMBL/GenBank/DDBJ whole genome shotgun (WGS) entry which is preliminary data.</text>
</comment>
<dbReference type="SUPFAM" id="SSF52540">
    <property type="entry name" value="P-loop containing nucleoside triphosphate hydrolases"/>
    <property type="match status" value="1"/>
</dbReference>
<evidence type="ECO:0000256" key="1">
    <source>
        <dbReference type="SAM" id="MobiDB-lite"/>
    </source>
</evidence>
<reference evidence="3 4" key="1">
    <citation type="submission" date="2019-03" db="EMBL/GenBank/DDBJ databases">
        <title>Genomic Encyclopedia of Type Strains, Phase IV (KMG-IV): sequencing the most valuable type-strain genomes for metagenomic binning, comparative biology and taxonomic classification.</title>
        <authorList>
            <person name="Goeker M."/>
        </authorList>
    </citation>
    <scope>NUCLEOTIDE SEQUENCE [LARGE SCALE GENOMIC DNA]</scope>
    <source>
        <strain evidence="3 4">DSM 19610</strain>
    </source>
</reference>
<feature type="compositionally biased region" description="Basic and acidic residues" evidence="1">
    <location>
        <begin position="599"/>
        <end position="609"/>
    </location>
</feature>
<evidence type="ECO:0000313" key="3">
    <source>
        <dbReference type="EMBL" id="TCK18195.1"/>
    </source>
</evidence>
<dbReference type="PANTHER" id="PTHR35894">
    <property type="entry name" value="GENERAL SECRETION PATHWAY PROTEIN A-RELATED"/>
    <property type="match status" value="1"/>
</dbReference>
<dbReference type="Pfam" id="PF13401">
    <property type="entry name" value="AAA_22"/>
    <property type="match status" value="1"/>
</dbReference>
<dbReference type="AlphaFoldDB" id="A0A4R1HD41"/>
<dbReference type="GO" id="GO:0016887">
    <property type="term" value="F:ATP hydrolysis activity"/>
    <property type="evidence" value="ECO:0007669"/>
    <property type="project" value="InterPro"/>
</dbReference>
<feature type="domain" description="AAA+ ATPase" evidence="2">
    <location>
        <begin position="45"/>
        <end position="192"/>
    </location>
</feature>
<dbReference type="OrthoDB" id="9780149at2"/>
<feature type="compositionally biased region" description="Basic and acidic residues" evidence="1">
    <location>
        <begin position="620"/>
        <end position="641"/>
    </location>
</feature>
<dbReference type="RefSeq" id="WP_132972018.1">
    <property type="nucleotide sequence ID" value="NZ_SMFX01000001.1"/>
</dbReference>
<name>A0A4R1HD41_9GAMM</name>
<dbReference type="InterPro" id="IPR052026">
    <property type="entry name" value="ExeA_AAA_ATPase_DNA-bind"/>
</dbReference>
<keyword evidence="4" id="KW-1185">Reference proteome</keyword>
<feature type="region of interest" description="Disordered" evidence="1">
    <location>
        <begin position="684"/>
        <end position="707"/>
    </location>
</feature>
<evidence type="ECO:0000313" key="4">
    <source>
        <dbReference type="Proteomes" id="UP000295707"/>
    </source>
</evidence>
<sequence length="836" mass="91803">MLDLYETFYKLTADPFRLSPDHRFVLDHDSYVKSRSYLEYALHRGEGFIVITGGAGTGKTTLISEILAKLDKTQIQVATLNSTQLEARDLLHMVASSFGLPLRAVDKAAILLELEEFLKQQGKKGRRAVLIVDEAQGLSQSALEELRLLANLQFNNRLLLQVFLVGQETLRDLLDRPDMDHLRQRIVAASHLYPLNPDETVDYVEHRLNRVGWKGDPKIDAEALMLIHNFSGGIPRKINLICSRLFLFGAMEKKHELVGADAKSVIGDLQQEHLMSSMAVQGSSAAAAVSRIGAQDEGFTTAFVHSLPRKTSSPDRPRSVAQTRSAEQRSEKVEEDADLQEAGTGTSEAKDTWTEIEELKQELRDSCEDIENLEASIEQPEPSNEATVQATNTPVENTTPPVGTVEPAPVENLMAVEARHIPRTRTSKQSHWQKSAITAVVILALLVVGLIAMFDFRTDNAVRTTAAIDEKIVVEQKGTVQRDTQFTESLDESSRESGPTQEAGVPEQPVMVDSVPERPQSEVEPDTKSTLPPDSEVPVATEPEIEPVIRSSTPFDSKVPLTTESDTASVGIRSPARQVTVDVASPETLTAPATTAAAIDKKDDTREEGVTASTSSIEAQRARLRAEAEERLNQRLSERKTAVKKNSKRAPVSGAQPTVAVKPGIPALKQPAKKIQPLSARLPDQNTKVVPPVPATAPQRKPVSSIPAPGRIQSMLLAGYWTSQNKPATLLPSEITQCQQKGESITCFSIPQSVSTRYGLATYKVEATLQDFTATGEFQLSYRTLVRLVEADSPNNTGSGNDREQVSEHSMTCQLTQLSRILCQDEKGTKREYRQL</sequence>
<feature type="region of interest" description="Disordered" evidence="1">
    <location>
        <begin position="592"/>
        <end position="658"/>
    </location>
</feature>
<accession>A0A4R1HD41</accession>
<feature type="region of interest" description="Disordered" evidence="1">
    <location>
        <begin position="480"/>
        <end position="539"/>
    </location>
</feature>
<dbReference type="InterPro" id="IPR049945">
    <property type="entry name" value="AAA_22"/>
</dbReference>
<dbReference type="Proteomes" id="UP000295707">
    <property type="component" value="Unassembled WGS sequence"/>
</dbReference>
<evidence type="ECO:0000259" key="2">
    <source>
        <dbReference type="SMART" id="SM00382"/>
    </source>
</evidence>
<dbReference type="Gene3D" id="3.40.50.300">
    <property type="entry name" value="P-loop containing nucleotide triphosphate hydrolases"/>
    <property type="match status" value="1"/>
</dbReference>
<gene>
    <name evidence="3" type="ORF">DFR30_1470</name>
</gene>
<dbReference type="PANTHER" id="PTHR35894:SF1">
    <property type="entry name" value="PHOSPHORIBULOKINASE _ URIDINE KINASE FAMILY"/>
    <property type="match status" value="1"/>
</dbReference>
<protein>
    <submittedName>
        <fullName evidence="3">Putative secretion ATPase (PEP-CTERM system associated)</fullName>
    </submittedName>
</protein>